<evidence type="ECO:0000313" key="2">
    <source>
        <dbReference type="Proteomes" id="UP000075243"/>
    </source>
</evidence>
<protein>
    <submittedName>
        <fullName evidence="1">Uncharacterized protein</fullName>
    </submittedName>
</protein>
<keyword evidence="2" id="KW-1185">Reference proteome</keyword>
<dbReference type="AlphaFoldDB" id="A0A151TDK4"/>
<proteinExistence type="predicted"/>
<organism evidence="1 2">
    <name type="scientific">Cajanus cajan</name>
    <name type="common">Pigeon pea</name>
    <name type="synonym">Cajanus indicus</name>
    <dbReference type="NCBI Taxonomy" id="3821"/>
    <lineage>
        <taxon>Eukaryota</taxon>
        <taxon>Viridiplantae</taxon>
        <taxon>Streptophyta</taxon>
        <taxon>Embryophyta</taxon>
        <taxon>Tracheophyta</taxon>
        <taxon>Spermatophyta</taxon>
        <taxon>Magnoliopsida</taxon>
        <taxon>eudicotyledons</taxon>
        <taxon>Gunneridae</taxon>
        <taxon>Pentapetalae</taxon>
        <taxon>rosids</taxon>
        <taxon>fabids</taxon>
        <taxon>Fabales</taxon>
        <taxon>Fabaceae</taxon>
        <taxon>Papilionoideae</taxon>
        <taxon>50 kb inversion clade</taxon>
        <taxon>NPAAA clade</taxon>
        <taxon>indigoferoid/millettioid clade</taxon>
        <taxon>Phaseoleae</taxon>
        <taxon>Cajanus</taxon>
    </lineage>
</organism>
<evidence type="ECO:0000313" key="1">
    <source>
        <dbReference type="EMBL" id="KYP65132.1"/>
    </source>
</evidence>
<reference evidence="1 2" key="1">
    <citation type="journal article" date="2012" name="Nat. Biotechnol.">
        <title>Draft genome sequence of pigeonpea (Cajanus cajan), an orphan legume crop of resource-poor farmers.</title>
        <authorList>
            <person name="Varshney R.K."/>
            <person name="Chen W."/>
            <person name="Li Y."/>
            <person name="Bharti A.K."/>
            <person name="Saxena R.K."/>
            <person name="Schlueter J.A."/>
            <person name="Donoghue M.T."/>
            <person name="Azam S."/>
            <person name="Fan G."/>
            <person name="Whaley A.M."/>
            <person name="Farmer A.D."/>
            <person name="Sheridan J."/>
            <person name="Iwata A."/>
            <person name="Tuteja R."/>
            <person name="Penmetsa R.V."/>
            <person name="Wu W."/>
            <person name="Upadhyaya H.D."/>
            <person name="Yang S.P."/>
            <person name="Shah T."/>
            <person name="Saxena K.B."/>
            <person name="Michael T."/>
            <person name="McCombie W.R."/>
            <person name="Yang B."/>
            <person name="Zhang G."/>
            <person name="Yang H."/>
            <person name="Wang J."/>
            <person name="Spillane C."/>
            <person name="Cook D.R."/>
            <person name="May G.D."/>
            <person name="Xu X."/>
            <person name="Jackson S.A."/>
        </authorList>
    </citation>
    <scope>NUCLEOTIDE SEQUENCE [LARGE SCALE GENOMIC DNA]</scope>
    <source>
        <strain evidence="2">cv. Asha</strain>
    </source>
</reference>
<accession>A0A151TDK4</accession>
<gene>
    <name evidence="1" type="ORF">KK1_011361</name>
</gene>
<name>A0A151TDK4_CAJCA</name>
<sequence length="60" mass="6601">MPSIAPLLSQVTEVQPHQNQTNFQLQTTNMQGSAATMQQNNMASMQHTTLFGVLCNQVPI</sequence>
<dbReference type="Gramene" id="C.cajan_11037.t">
    <property type="protein sequence ID" value="C.cajan_11037.t.cds1"/>
    <property type="gene ID" value="C.cajan_11037"/>
</dbReference>
<dbReference type="Proteomes" id="UP000075243">
    <property type="component" value="Chromosome 6"/>
</dbReference>
<dbReference type="EMBL" id="CM003608">
    <property type="protein sequence ID" value="KYP65132.1"/>
    <property type="molecule type" value="Genomic_DNA"/>
</dbReference>